<feature type="compositionally biased region" description="Acidic residues" evidence="1">
    <location>
        <begin position="38"/>
        <end position="50"/>
    </location>
</feature>
<dbReference type="AlphaFoldDB" id="A0A367KDY4"/>
<gene>
    <name evidence="2" type="ORF">CU097_008028</name>
</gene>
<protein>
    <submittedName>
        <fullName evidence="2">Uncharacterized protein</fullName>
    </submittedName>
</protein>
<proteinExistence type="predicted"/>
<keyword evidence="3" id="KW-1185">Reference proteome</keyword>
<feature type="region of interest" description="Disordered" evidence="1">
    <location>
        <begin position="25"/>
        <end position="56"/>
    </location>
</feature>
<evidence type="ECO:0000313" key="3">
    <source>
        <dbReference type="Proteomes" id="UP000252139"/>
    </source>
</evidence>
<comment type="caution">
    <text evidence="2">The sequence shown here is derived from an EMBL/GenBank/DDBJ whole genome shotgun (WGS) entry which is preliminary data.</text>
</comment>
<sequence>MYLCPSYTNYFESLDLLKSHANTIHEKDDCPEATQSDDQSEPDLDEEELGPEIHLPSDNTMSIISSSIKPCAAVNHSVPSTDAVASICGDDADSAALHDCQQMYVNDTEKSETLYISSTKDYRCFL</sequence>
<dbReference type="EMBL" id="PJQL01000067">
    <property type="protein sequence ID" value="RCI00320.1"/>
    <property type="molecule type" value="Genomic_DNA"/>
</dbReference>
<dbReference type="OrthoDB" id="2272099at2759"/>
<reference evidence="2 3" key="1">
    <citation type="journal article" date="2018" name="G3 (Bethesda)">
        <title>Phylogenetic and Phylogenomic Definition of Rhizopus Species.</title>
        <authorList>
            <person name="Gryganskyi A.P."/>
            <person name="Golan J."/>
            <person name="Dolatabadi S."/>
            <person name="Mondo S."/>
            <person name="Robb S."/>
            <person name="Idnurm A."/>
            <person name="Muszewska A."/>
            <person name="Steczkiewicz K."/>
            <person name="Masonjones S."/>
            <person name="Liao H.L."/>
            <person name="Gajdeczka M.T."/>
            <person name="Anike F."/>
            <person name="Vuek A."/>
            <person name="Anishchenko I.M."/>
            <person name="Voigt K."/>
            <person name="de Hoog G.S."/>
            <person name="Smith M.E."/>
            <person name="Heitman J."/>
            <person name="Vilgalys R."/>
            <person name="Stajich J.E."/>
        </authorList>
    </citation>
    <scope>NUCLEOTIDE SEQUENCE [LARGE SCALE GENOMIC DNA]</scope>
    <source>
        <strain evidence="2 3">CBS 357.93</strain>
    </source>
</reference>
<dbReference type="Proteomes" id="UP000252139">
    <property type="component" value="Unassembled WGS sequence"/>
</dbReference>
<name>A0A367KDY4_RHIAZ</name>
<organism evidence="2 3">
    <name type="scientific">Rhizopus azygosporus</name>
    <name type="common">Rhizopus microsporus var. azygosporus</name>
    <dbReference type="NCBI Taxonomy" id="86630"/>
    <lineage>
        <taxon>Eukaryota</taxon>
        <taxon>Fungi</taxon>
        <taxon>Fungi incertae sedis</taxon>
        <taxon>Mucoromycota</taxon>
        <taxon>Mucoromycotina</taxon>
        <taxon>Mucoromycetes</taxon>
        <taxon>Mucorales</taxon>
        <taxon>Mucorineae</taxon>
        <taxon>Rhizopodaceae</taxon>
        <taxon>Rhizopus</taxon>
    </lineage>
</organism>
<accession>A0A367KDY4</accession>
<evidence type="ECO:0000313" key="2">
    <source>
        <dbReference type="EMBL" id="RCI00320.1"/>
    </source>
</evidence>
<evidence type="ECO:0000256" key="1">
    <source>
        <dbReference type="SAM" id="MobiDB-lite"/>
    </source>
</evidence>